<evidence type="ECO:0000313" key="1">
    <source>
        <dbReference type="EMBL" id="SDF08167.1"/>
    </source>
</evidence>
<dbReference type="RefSeq" id="WP_162842747.1">
    <property type="nucleotide sequence ID" value="NZ_FNAI01000012.1"/>
</dbReference>
<sequence>MKKLITITLAVIFTGAISSCKREISKTQNAGIHSFANCAKRDLGCAD</sequence>
<dbReference type="AlphaFoldDB" id="A0A1G7I620"/>
<name>A0A1G7I620_9SPHI</name>
<gene>
    <name evidence="1" type="ORF">SAMN05216464_112165</name>
</gene>
<accession>A0A1G7I620</accession>
<evidence type="ECO:0000313" key="2">
    <source>
        <dbReference type="Proteomes" id="UP000199072"/>
    </source>
</evidence>
<reference evidence="1 2" key="1">
    <citation type="submission" date="2016-10" db="EMBL/GenBank/DDBJ databases">
        <authorList>
            <person name="de Groot N.N."/>
        </authorList>
    </citation>
    <scope>NUCLEOTIDE SEQUENCE [LARGE SCALE GENOMIC DNA]</scope>
    <source>
        <strain evidence="1 2">47C3B</strain>
    </source>
</reference>
<dbReference type="Proteomes" id="UP000199072">
    <property type="component" value="Unassembled WGS sequence"/>
</dbReference>
<dbReference type="PROSITE" id="PS51257">
    <property type="entry name" value="PROKAR_LIPOPROTEIN"/>
    <property type="match status" value="1"/>
</dbReference>
<dbReference type="EMBL" id="FNAI01000012">
    <property type="protein sequence ID" value="SDF08167.1"/>
    <property type="molecule type" value="Genomic_DNA"/>
</dbReference>
<keyword evidence="2" id="KW-1185">Reference proteome</keyword>
<dbReference type="STRING" id="1391627.SAMN05216464_112165"/>
<evidence type="ECO:0008006" key="3">
    <source>
        <dbReference type="Google" id="ProtNLM"/>
    </source>
</evidence>
<proteinExistence type="predicted"/>
<protein>
    <recommendedName>
        <fullName evidence="3">Lipoprotein</fullName>
    </recommendedName>
</protein>
<organism evidence="1 2">
    <name type="scientific">Mucilaginibacter pineti</name>
    <dbReference type="NCBI Taxonomy" id="1391627"/>
    <lineage>
        <taxon>Bacteria</taxon>
        <taxon>Pseudomonadati</taxon>
        <taxon>Bacteroidota</taxon>
        <taxon>Sphingobacteriia</taxon>
        <taxon>Sphingobacteriales</taxon>
        <taxon>Sphingobacteriaceae</taxon>
        <taxon>Mucilaginibacter</taxon>
    </lineage>
</organism>